<name>D1CSI2_9HYPH</name>
<organism evidence="1">
    <name type="scientific">Sinorhizobium arboris</name>
    <dbReference type="NCBI Taxonomy" id="76745"/>
    <lineage>
        <taxon>Bacteria</taxon>
        <taxon>Pseudomonadati</taxon>
        <taxon>Pseudomonadota</taxon>
        <taxon>Alphaproteobacteria</taxon>
        <taxon>Hyphomicrobiales</taxon>
        <taxon>Rhizobiaceae</taxon>
        <taxon>Sinorhizobium/Ensifer group</taxon>
        <taxon>Sinorhizobium</taxon>
    </lineage>
</organism>
<proteinExistence type="predicted"/>
<sequence>MNKAISFPTDAEAFSVGHQRQPFANSFFPMTRFGRERRAYGPQRPWIPRASISSAIGYRDDKWSAAIFSDGDNGFDEVRSSTRAADLLPKGSTVVKVDVLSHFT</sequence>
<reference evidence="1" key="1">
    <citation type="submission" date="2006-02" db="EMBL/GenBank/DDBJ databases">
        <title>Sampling the accessory genome of the Sinorhizobium genus by suppressive subtractive hybridization.</title>
        <authorList>
            <person name="Moulin L."/>
            <person name="Ghazoui Z."/>
            <person name="Young P."/>
        </authorList>
    </citation>
    <scope>NUCLEOTIDE SEQUENCE</scope>
    <source>
        <strain evidence="1">LMG14919</strain>
    </source>
</reference>
<protein>
    <submittedName>
        <fullName evidence="1">Uncharacterized protein</fullName>
    </submittedName>
</protein>
<accession>D1CSI2</accession>
<evidence type="ECO:0000313" key="1">
    <source>
        <dbReference type="EMBL" id="ABD74786.1"/>
    </source>
</evidence>
<dbReference type="EMBL" id="DQ403313">
    <property type="protein sequence ID" value="ABD74786.1"/>
    <property type="molecule type" value="Genomic_DNA"/>
</dbReference>
<dbReference type="AlphaFoldDB" id="D1CSI2"/>